<organism evidence="1 2">
    <name type="scientific">Candidatus Methanoperedens nitratireducens</name>
    <dbReference type="NCBI Taxonomy" id="1392998"/>
    <lineage>
        <taxon>Archaea</taxon>
        <taxon>Methanobacteriati</taxon>
        <taxon>Methanobacteriota</taxon>
        <taxon>Stenosarchaea group</taxon>
        <taxon>Methanomicrobia</taxon>
        <taxon>Methanosarcinales</taxon>
        <taxon>ANME-2 cluster</taxon>
        <taxon>Candidatus Methanoperedentaceae</taxon>
        <taxon>Candidatus Methanoperedens</taxon>
    </lineage>
</organism>
<dbReference type="OrthoDB" id="33550at2157"/>
<dbReference type="InterPro" id="IPR017850">
    <property type="entry name" value="Alkaline_phosphatase_core_sf"/>
</dbReference>
<reference evidence="1 2" key="1">
    <citation type="journal article" date="2013" name="Nature">
        <title>Anaerobic oxidation of methane coupled to nitrate reduction in a novel archaeal lineage.</title>
        <authorList>
            <person name="Haroon M.F."/>
            <person name="Hu S."/>
            <person name="Shi Y."/>
            <person name="Imelfort M."/>
            <person name="Keller J."/>
            <person name="Hugenholtz P."/>
            <person name="Yuan Z."/>
            <person name="Tyson G.W."/>
        </authorList>
    </citation>
    <scope>NUCLEOTIDE SEQUENCE [LARGE SCALE GENOMIC DNA]</scope>
    <source>
        <strain evidence="1 2">ANME-2d</strain>
    </source>
</reference>
<comment type="caution">
    <text evidence="1">The sequence shown here is derived from an EMBL/GenBank/DDBJ whole genome shotgun (WGS) entry which is preliminary data.</text>
</comment>
<dbReference type="InterPro" id="IPR002591">
    <property type="entry name" value="Phosphodiest/P_Trfase"/>
</dbReference>
<dbReference type="Pfam" id="PF01663">
    <property type="entry name" value="Phosphodiest"/>
    <property type="match status" value="1"/>
</dbReference>
<proteinExistence type="predicted"/>
<keyword evidence="2" id="KW-1185">Reference proteome</keyword>
<dbReference type="AlphaFoldDB" id="A0A062UUS7"/>
<evidence type="ECO:0000313" key="1">
    <source>
        <dbReference type="EMBL" id="KCZ70781.1"/>
    </source>
</evidence>
<name>A0A062UUS7_9EURY</name>
<dbReference type="PANTHER" id="PTHR10151">
    <property type="entry name" value="ECTONUCLEOTIDE PYROPHOSPHATASE/PHOSPHODIESTERASE"/>
    <property type="match status" value="1"/>
</dbReference>
<protein>
    <recommendedName>
        <fullName evidence="3">Type I phosphodiesterase/nucleotide pyrophosphatase</fullName>
    </recommendedName>
</protein>
<dbReference type="SUPFAM" id="SSF53649">
    <property type="entry name" value="Alkaline phosphatase-like"/>
    <property type="match status" value="1"/>
</dbReference>
<dbReference type="PANTHER" id="PTHR10151:SF120">
    <property type="entry name" value="BIS(5'-ADENOSYL)-TRIPHOSPHATASE"/>
    <property type="match status" value="1"/>
</dbReference>
<dbReference type="GO" id="GO:0016787">
    <property type="term" value="F:hydrolase activity"/>
    <property type="evidence" value="ECO:0007669"/>
    <property type="project" value="UniProtKB-ARBA"/>
</dbReference>
<dbReference type="RefSeq" id="WP_048092676.1">
    <property type="nucleotide sequence ID" value="NZ_JMIY01000007.1"/>
</dbReference>
<gene>
    <name evidence="1" type="ORF">ANME2D_02806</name>
</gene>
<evidence type="ECO:0000313" key="2">
    <source>
        <dbReference type="Proteomes" id="UP000027153"/>
    </source>
</evidence>
<dbReference type="Gene3D" id="3.40.720.10">
    <property type="entry name" value="Alkaline Phosphatase, subunit A"/>
    <property type="match status" value="2"/>
</dbReference>
<sequence>MNLTPDITLVPASQERIKLKVLVIGLDGATMDLIKPWASEGKLPTFQRLMSEGCYGDLESTRPAITIPAWNSLATGKNPGRIGCFSFIQKASGSYDFRVFPQTVEKEKDIWDILSDSGNKVFVLNAPNILSAYRINGHMVAGSLCTSDDRLTYPKELSEDLHNLNYEMDMTDPDIFGCLNDKEFSRRHKEITEKHCKVLFKFLDSNWDFGFFVFTELDRVQHQFWDKKDILLSHYQNIDSKLDQIINKIEQNGDKPNIFIVSDHGFGPNKRAFLVNEYLINKGLLDIKRIPTLEIIKALVSVLRKPIILKMLTPLFNLSFSRRLYRSVTRQTGRTPICWDRTKAFSYATWGTIYINLAGREPQGIVKEEDYEKLRSEIIDGLEKISVRAYRREELYHGKYLNLAPDIILDTDDYVNSITAKVGYGSEFVEWQGGSHRINGTFIARGPDIKEKSEIDAKICDVTPTILHMFDMPVPKDMDGRVLKEIFSVDSLLMKRKIQYKQVDERERIRSGIRILKSKVKI</sequence>
<dbReference type="Proteomes" id="UP000027153">
    <property type="component" value="Unassembled WGS sequence"/>
</dbReference>
<accession>A0A062UUS7</accession>
<dbReference type="EMBL" id="JMIY01000007">
    <property type="protein sequence ID" value="KCZ70781.1"/>
    <property type="molecule type" value="Genomic_DNA"/>
</dbReference>
<evidence type="ECO:0008006" key="3">
    <source>
        <dbReference type="Google" id="ProtNLM"/>
    </source>
</evidence>